<organism evidence="2 3">
    <name type="scientific">Aequorivita iocasae</name>
    <dbReference type="NCBI Taxonomy" id="2803865"/>
    <lineage>
        <taxon>Bacteria</taxon>
        <taxon>Pseudomonadati</taxon>
        <taxon>Bacteroidota</taxon>
        <taxon>Flavobacteriia</taxon>
        <taxon>Flavobacteriales</taxon>
        <taxon>Flavobacteriaceae</taxon>
        <taxon>Aequorivita</taxon>
    </lineage>
</organism>
<evidence type="ECO:0000256" key="1">
    <source>
        <dbReference type="SAM" id="Phobius"/>
    </source>
</evidence>
<dbReference type="Proteomes" id="UP000629420">
    <property type="component" value="Chromosome"/>
</dbReference>
<keyword evidence="1" id="KW-1133">Transmembrane helix</keyword>
<sequence length="161" mass="19103">MFSKIEKTAFPPSEKPVMVWDGNCGFCHYWITRWKSKTGDRINYKAFQEAADQFQDIPLKEFKKASLLIEPNGLVYSGPDSAYRSFTYFEDEASRWHTWYIKSAWFTFLSDHAYNFIAKNRNTMFVITKICFGKDPTAIKPYWFIILLFIFTLIIGYFKFL</sequence>
<dbReference type="RefSeq" id="WP_202336973.1">
    <property type="nucleotide sequence ID" value="NZ_CP068439.1"/>
</dbReference>
<feature type="transmembrane region" description="Helical" evidence="1">
    <location>
        <begin position="142"/>
        <end position="160"/>
    </location>
</feature>
<protein>
    <submittedName>
        <fullName evidence="2">DUF393 domain-containing protein</fullName>
    </submittedName>
</protein>
<dbReference type="EMBL" id="CP068439">
    <property type="protein sequence ID" value="QQX77070.1"/>
    <property type="molecule type" value="Genomic_DNA"/>
</dbReference>
<dbReference type="Pfam" id="PF04134">
    <property type="entry name" value="DCC1-like"/>
    <property type="match status" value="1"/>
</dbReference>
<keyword evidence="3" id="KW-1185">Reference proteome</keyword>
<name>A0ABX7DSE0_9FLAO</name>
<keyword evidence="1" id="KW-0472">Membrane</keyword>
<evidence type="ECO:0000313" key="3">
    <source>
        <dbReference type="Proteomes" id="UP000629420"/>
    </source>
</evidence>
<keyword evidence="1" id="KW-0812">Transmembrane</keyword>
<accession>A0ABX7DSE0</accession>
<reference evidence="2 3" key="1">
    <citation type="submission" date="2021-01" db="EMBL/GenBank/DDBJ databases">
        <title>Aequorivita sp. strain KX20305, a bacterium isolated from the sediment collected at a cold seep field in South China Sea.</title>
        <authorList>
            <person name="Zhang H."/>
            <person name="Li C."/>
        </authorList>
    </citation>
    <scope>NUCLEOTIDE SEQUENCE [LARGE SCALE GENOMIC DNA]</scope>
    <source>
        <strain evidence="2 3">KX20305</strain>
    </source>
</reference>
<dbReference type="InterPro" id="IPR007263">
    <property type="entry name" value="DCC1-like"/>
</dbReference>
<proteinExistence type="predicted"/>
<evidence type="ECO:0000313" key="2">
    <source>
        <dbReference type="EMBL" id="QQX77070.1"/>
    </source>
</evidence>
<gene>
    <name evidence="2" type="ORF">JK629_01990</name>
</gene>